<keyword evidence="2" id="KW-1185">Reference proteome</keyword>
<sequence length="136" mass="14618">MAVEPNGTVEAPIEVSGLPTVVGINLGNSYASISVLNKEGNADCIANEDGERQIACAISFHGEEIYIGNQAKQQLVKNAQNTIIGFRNVIGKKFSEVSQTKSIVSAPIIQHPEIADEPAYKLHHNPRRISCAHTAL</sequence>
<comment type="caution">
    <text evidence="1">The sequence shown here is derived from an EMBL/GenBank/DDBJ whole genome shotgun (WGS) entry which is preliminary data.</text>
</comment>
<accession>A0ACC1RPQ0</accession>
<dbReference type="Proteomes" id="UP001148662">
    <property type="component" value="Unassembled WGS sequence"/>
</dbReference>
<name>A0ACC1RPQ0_9APHY</name>
<gene>
    <name evidence="1" type="ORF">NM688_g8809</name>
</gene>
<evidence type="ECO:0000313" key="1">
    <source>
        <dbReference type="EMBL" id="KAJ3522865.1"/>
    </source>
</evidence>
<organism evidence="1 2">
    <name type="scientific">Phlebia brevispora</name>
    <dbReference type="NCBI Taxonomy" id="194682"/>
    <lineage>
        <taxon>Eukaryota</taxon>
        <taxon>Fungi</taxon>
        <taxon>Dikarya</taxon>
        <taxon>Basidiomycota</taxon>
        <taxon>Agaricomycotina</taxon>
        <taxon>Agaricomycetes</taxon>
        <taxon>Polyporales</taxon>
        <taxon>Meruliaceae</taxon>
        <taxon>Phlebia</taxon>
    </lineage>
</organism>
<evidence type="ECO:0000313" key="2">
    <source>
        <dbReference type="Proteomes" id="UP001148662"/>
    </source>
</evidence>
<protein>
    <submittedName>
        <fullName evidence="1">Uncharacterized protein</fullName>
    </submittedName>
</protein>
<proteinExistence type="predicted"/>
<reference evidence="1" key="1">
    <citation type="submission" date="2022-07" db="EMBL/GenBank/DDBJ databases">
        <title>Genome Sequence of Phlebia brevispora.</title>
        <authorList>
            <person name="Buettner E."/>
        </authorList>
    </citation>
    <scope>NUCLEOTIDE SEQUENCE</scope>
    <source>
        <strain evidence="1">MPL23</strain>
    </source>
</reference>
<dbReference type="EMBL" id="JANHOG010002494">
    <property type="protein sequence ID" value="KAJ3522865.1"/>
    <property type="molecule type" value="Genomic_DNA"/>
</dbReference>